<dbReference type="PANTHER" id="PTHR35204:SF1">
    <property type="entry name" value="ENTEROTOXIN"/>
    <property type="match status" value="1"/>
</dbReference>
<dbReference type="EMBL" id="KN822034">
    <property type="protein sequence ID" value="KIM63552.1"/>
    <property type="molecule type" value="Genomic_DNA"/>
</dbReference>
<dbReference type="STRING" id="1036808.A0A0C3AF21"/>
<sequence>MSTRTCQSTIIQVTWCAVTSFQRPCRAVQVPFAAQIGPNRYSNTTPTEWRLDKPPNVNSTGHLMFETVNSLLRHWLNTRMRNGHSIVPGMVPSGTLLYHWDMEHIVRDNRCPGSYLLR</sequence>
<organism evidence="1 2">
    <name type="scientific">Scleroderma citrinum Foug A</name>
    <dbReference type="NCBI Taxonomy" id="1036808"/>
    <lineage>
        <taxon>Eukaryota</taxon>
        <taxon>Fungi</taxon>
        <taxon>Dikarya</taxon>
        <taxon>Basidiomycota</taxon>
        <taxon>Agaricomycotina</taxon>
        <taxon>Agaricomycetes</taxon>
        <taxon>Agaricomycetidae</taxon>
        <taxon>Boletales</taxon>
        <taxon>Sclerodermatineae</taxon>
        <taxon>Sclerodermataceae</taxon>
        <taxon>Scleroderma</taxon>
    </lineage>
</organism>
<dbReference type="HOGENOM" id="CLU_2074524_0_0_1"/>
<gene>
    <name evidence="1" type="ORF">SCLCIDRAFT_747305</name>
</gene>
<dbReference type="InterPro" id="IPR038921">
    <property type="entry name" value="YOR389W-like"/>
</dbReference>
<accession>A0A0C3AF21</accession>
<evidence type="ECO:0000313" key="1">
    <source>
        <dbReference type="EMBL" id="KIM63552.1"/>
    </source>
</evidence>
<protein>
    <submittedName>
        <fullName evidence="1">Uncharacterized protein</fullName>
    </submittedName>
</protein>
<evidence type="ECO:0000313" key="2">
    <source>
        <dbReference type="Proteomes" id="UP000053989"/>
    </source>
</evidence>
<reference evidence="1 2" key="1">
    <citation type="submission" date="2014-04" db="EMBL/GenBank/DDBJ databases">
        <authorList>
            <consortium name="DOE Joint Genome Institute"/>
            <person name="Kuo A."/>
            <person name="Kohler A."/>
            <person name="Nagy L.G."/>
            <person name="Floudas D."/>
            <person name="Copeland A."/>
            <person name="Barry K.W."/>
            <person name="Cichocki N."/>
            <person name="Veneault-Fourrey C."/>
            <person name="LaButti K."/>
            <person name="Lindquist E.A."/>
            <person name="Lipzen A."/>
            <person name="Lundell T."/>
            <person name="Morin E."/>
            <person name="Murat C."/>
            <person name="Sun H."/>
            <person name="Tunlid A."/>
            <person name="Henrissat B."/>
            <person name="Grigoriev I.V."/>
            <person name="Hibbett D.S."/>
            <person name="Martin F."/>
            <person name="Nordberg H.P."/>
            <person name="Cantor M.N."/>
            <person name="Hua S.X."/>
        </authorList>
    </citation>
    <scope>NUCLEOTIDE SEQUENCE [LARGE SCALE GENOMIC DNA]</scope>
    <source>
        <strain evidence="1 2">Foug A</strain>
    </source>
</reference>
<keyword evidence="2" id="KW-1185">Reference proteome</keyword>
<dbReference type="OrthoDB" id="10261782at2759"/>
<dbReference type="PANTHER" id="PTHR35204">
    <property type="entry name" value="YALI0A21131P"/>
    <property type="match status" value="1"/>
</dbReference>
<dbReference type="AlphaFoldDB" id="A0A0C3AF21"/>
<proteinExistence type="predicted"/>
<dbReference type="Proteomes" id="UP000053989">
    <property type="component" value="Unassembled WGS sequence"/>
</dbReference>
<reference evidence="2" key="2">
    <citation type="submission" date="2015-01" db="EMBL/GenBank/DDBJ databases">
        <title>Evolutionary Origins and Diversification of the Mycorrhizal Mutualists.</title>
        <authorList>
            <consortium name="DOE Joint Genome Institute"/>
            <consortium name="Mycorrhizal Genomics Consortium"/>
            <person name="Kohler A."/>
            <person name="Kuo A."/>
            <person name="Nagy L.G."/>
            <person name="Floudas D."/>
            <person name="Copeland A."/>
            <person name="Barry K.W."/>
            <person name="Cichocki N."/>
            <person name="Veneault-Fourrey C."/>
            <person name="LaButti K."/>
            <person name="Lindquist E.A."/>
            <person name="Lipzen A."/>
            <person name="Lundell T."/>
            <person name="Morin E."/>
            <person name="Murat C."/>
            <person name="Riley R."/>
            <person name="Ohm R."/>
            <person name="Sun H."/>
            <person name="Tunlid A."/>
            <person name="Henrissat B."/>
            <person name="Grigoriev I.V."/>
            <person name="Hibbett D.S."/>
            <person name="Martin F."/>
        </authorList>
    </citation>
    <scope>NUCLEOTIDE SEQUENCE [LARGE SCALE GENOMIC DNA]</scope>
    <source>
        <strain evidence="2">Foug A</strain>
    </source>
</reference>
<name>A0A0C3AF21_9AGAM</name>
<dbReference type="InParanoid" id="A0A0C3AF21"/>